<dbReference type="InterPro" id="IPR029039">
    <property type="entry name" value="Flavoprotein-like_sf"/>
</dbReference>
<evidence type="ECO:0000313" key="5">
    <source>
        <dbReference type="Proteomes" id="UP000261284"/>
    </source>
</evidence>
<keyword evidence="5" id="KW-1185">Reference proteome</keyword>
<dbReference type="AlphaFoldDB" id="A0A3E1NG99"/>
<gene>
    <name evidence="4" type="ORF">DXN05_17805</name>
</gene>
<sequence>MKAVILLGTLKKSGQSNTEILTEFFVNKAKTKGLDCEVIKLVNENILPGTAMDMGAGDAWPAILQKLEQASIIILATPIWWGTHSSEIQKVIERLDAVHDEILAGKESRLANKVGGVIITGDSDGAEHIIGSVANFFTSIGLVLPSYTSLSVLWEGQKKDAATTKEECLKKYEADYASTAEKMVAQLVKYAS</sequence>
<evidence type="ECO:0000256" key="2">
    <source>
        <dbReference type="ARBA" id="ARBA00022643"/>
    </source>
</evidence>
<reference evidence="4 5" key="1">
    <citation type="submission" date="2018-08" db="EMBL/GenBank/DDBJ databases">
        <title>Chitinophagaceae sp. K23C18032701, a novel bacterium isolated from forest soil.</title>
        <authorList>
            <person name="Wang C."/>
        </authorList>
    </citation>
    <scope>NUCLEOTIDE SEQUENCE [LARGE SCALE GENOMIC DNA]</scope>
    <source>
        <strain evidence="4 5">K23C18032701</strain>
    </source>
</reference>
<keyword evidence="2" id="KW-0288">FMN</keyword>
<dbReference type="GO" id="GO:0016491">
    <property type="term" value="F:oxidoreductase activity"/>
    <property type="evidence" value="ECO:0007669"/>
    <property type="project" value="InterPro"/>
</dbReference>
<evidence type="ECO:0000259" key="3">
    <source>
        <dbReference type="Pfam" id="PF03358"/>
    </source>
</evidence>
<dbReference type="Gene3D" id="3.40.50.360">
    <property type="match status" value="1"/>
</dbReference>
<feature type="domain" description="NADPH-dependent FMN reductase-like" evidence="3">
    <location>
        <begin position="1"/>
        <end position="141"/>
    </location>
</feature>
<dbReference type="EMBL" id="QTJU01000007">
    <property type="protein sequence ID" value="RFM26844.1"/>
    <property type="molecule type" value="Genomic_DNA"/>
</dbReference>
<name>A0A3E1NG99_9BACT</name>
<proteinExistence type="predicted"/>
<organism evidence="4 5">
    <name type="scientific">Deminuibacter soli</name>
    <dbReference type="NCBI Taxonomy" id="2291815"/>
    <lineage>
        <taxon>Bacteria</taxon>
        <taxon>Pseudomonadati</taxon>
        <taxon>Bacteroidota</taxon>
        <taxon>Chitinophagia</taxon>
        <taxon>Chitinophagales</taxon>
        <taxon>Chitinophagaceae</taxon>
        <taxon>Deminuibacter</taxon>
    </lineage>
</organism>
<evidence type="ECO:0000256" key="1">
    <source>
        <dbReference type="ARBA" id="ARBA00022630"/>
    </source>
</evidence>
<comment type="caution">
    <text evidence="4">The sequence shown here is derived from an EMBL/GenBank/DDBJ whole genome shotgun (WGS) entry which is preliminary data.</text>
</comment>
<evidence type="ECO:0000313" key="4">
    <source>
        <dbReference type="EMBL" id="RFM26844.1"/>
    </source>
</evidence>
<dbReference type="InterPro" id="IPR051796">
    <property type="entry name" value="ISF_SsuE-like"/>
</dbReference>
<dbReference type="SUPFAM" id="SSF52218">
    <property type="entry name" value="Flavoproteins"/>
    <property type="match status" value="1"/>
</dbReference>
<dbReference type="PANTHER" id="PTHR43278:SF1">
    <property type="entry name" value="IRON-SULFUR FLAVOPROTEIN MJ1083"/>
    <property type="match status" value="1"/>
</dbReference>
<dbReference type="RefSeq" id="WP_116848628.1">
    <property type="nucleotide sequence ID" value="NZ_QTJU01000007.1"/>
</dbReference>
<dbReference type="Pfam" id="PF03358">
    <property type="entry name" value="FMN_red"/>
    <property type="match status" value="1"/>
</dbReference>
<dbReference type="InterPro" id="IPR005025">
    <property type="entry name" value="FMN_Rdtase-like_dom"/>
</dbReference>
<dbReference type="Proteomes" id="UP000261284">
    <property type="component" value="Unassembled WGS sequence"/>
</dbReference>
<dbReference type="OrthoDB" id="8853249at2"/>
<protein>
    <submittedName>
        <fullName evidence="4">Flavodoxin family protein</fullName>
    </submittedName>
</protein>
<dbReference type="PANTHER" id="PTHR43278">
    <property type="entry name" value="NAD(P)H-DEPENDENT FMN-CONTAINING OXIDOREDUCTASE YWQN-RELATED"/>
    <property type="match status" value="1"/>
</dbReference>
<keyword evidence="1" id="KW-0285">Flavoprotein</keyword>
<accession>A0A3E1NG99</accession>